<dbReference type="InParanoid" id="D1YVI5"/>
<evidence type="ECO:0000256" key="2">
    <source>
        <dbReference type="ARBA" id="ARBA00022723"/>
    </source>
</evidence>
<dbReference type="PROSITE" id="PS51296">
    <property type="entry name" value="RIESKE"/>
    <property type="match status" value="1"/>
</dbReference>
<protein>
    <recommendedName>
        <fullName evidence="6">Rieske domain-containing protein</fullName>
    </recommendedName>
</protein>
<dbReference type="RefSeq" id="WP_012899137.1">
    <property type="nucleotide sequence ID" value="NC_013665.1"/>
</dbReference>
<dbReference type="Pfam" id="PF00355">
    <property type="entry name" value="Rieske"/>
    <property type="match status" value="1"/>
</dbReference>
<dbReference type="SUPFAM" id="SSF50022">
    <property type="entry name" value="ISP domain"/>
    <property type="match status" value="1"/>
</dbReference>
<reference evidence="8" key="3">
    <citation type="journal article" date="2011" name="PLoS ONE">
        <title>Genome sequence of a mesophilic hydrogenotrophic methanogen Methanocella paludicola, the first cultivated representative of the order Methanocellales.</title>
        <authorList>
            <person name="Sakai S."/>
            <person name="Takaki Y."/>
            <person name="Shimamura S."/>
            <person name="Sekine M."/>
            <person name="Tajima T."/>
            <person name="Kosugi H."/>
            <person name="Ichikawa N."/>
            <person name="Tasumi E."/>
            <person name="Hiraki A.T."/>
            <person name="Shimizu A."/>
            <person name="Kato Y."/>
            <person name="Nishiko R."/>
            <person name="Mori K."/>
            <person name="Fujita N."/>
            <person name="Imachi H."/>
            <person name="Takai K."/>
        </authorList>
    </citation>
    <scope>NUCLEOTIDE SEQUENCE [LARGE SCALE GENOMIC DNA]</scope>
    <source>
        <strain evidence="8">DSM 17711 / JCM 13418 / NBRC 101707 / SANAE</strain>
    </source>
</reference>
<evidence type="ECO:0000256" key="3">
    <source>
        <dbReference type="ARBA" id="ARBA00023004"/>
    </source>
</evidence>
<dbReference type="KEGG" id="mpd:MCP_0385"/>
<evidence type="ECO:0000256" key="5">
    <source>
        <dbReference type="ARBA" id="ARBA00034078"/>
    </source>
</evidence>
<reference evidence="7 8" key="1">
    <citation type="journal article" date="2007" name="Appl. Environ. Microbiol.">
        <title>Isolation of key methanogens for global methane emission from rice paddy fields: a novel isolate affiliated with the clone cluster rice cluster I.</title>
        <authorList>
            <person name="Sakai S."/>
            <person name="Imachi H."/>
            <person name="Sekiguchi Y."/>
            <person name="Ohashi A."/>
            <person name="Harada H."/>
            <person name="Kamagata Y."/>
        </authorList>
    </citation>
    <scope>NUCLEOTIDE SEQUENCE [LARGE SCALE GENOMIC DNA]</scope>
    <source>
        <strain evidence="8">DSM 17711 / JCM 13418 / NBRC 101707 / SANAE</strain>
    </source>
</reference>
<dbReference type="GeneID" id="8680491"/>
<dbReference type="STRING" id="304371.MCP_0385"/>
<dbReference type="InterPro" id="IPR017941">
    <property type="entry name" value="Rieske_2Fe-2S"/>
</dbReference>
<dbReference type="PANTHER" id="PTHR21496">
    <property type="entry name" value="FERREDOXIN-RELATED"/>
    <property type="match status" value="1"/>
</dbReference>
<dbReference type="Proteomes" id="UP000001882">
    <property type="component" value="Chromosome"/>
</dbReference>
<organism evidence="7 8">
    <name type="scientific">Methanocella paludicola (strain DSM 17711 / JCM 13418 / NBRC 101707 / SANAE)</name>
    <dbReference type="NCBI Taxonomy" id="304371"/>
    <lineage>
        <taxon>Archaea</taxon>
        <taxon>Methanobacteriati</taxon>
        <taxon>Methanobacteriota</taxon>
        <taxon>Stenosarchaea group</taxon>
        <taxon>Methanomicrobia</taxon>
        <taxon>Methanocellales</taxon>
        <taxon>Methanocellaceae</taxon>
        <taxon>Methanocella</taxon>
    </lineage>
</organism>
<feature type="domain" description="Rieske" evidence="6">
    <location>
        <begin position="5"/>
        <end position="101"/>
    </location>
</feature>
<keyword evidence="1" id="KW-0001">2Fe-2S</keyword>
<dbReference type="EMBL" id="AP011532">
    <property type="protein sequence ID" value="BAI60457.1"/>
    <property type="molecule type" value="Genomic_DNA"/>
</dbReference>
<keyword evidence="4" id="KW-0411">Iron-sulfur</keyword>
<dbReference type="GO" id="GO:0051537">
    <property type="term" value="F:2 iron, 2 sulfur cluster binding"/>
    <property type="evidence" value="ECO:0007669"/>
    <property type="project" value="UniProtKB-KW"/>
</dbReference>
<dbReference type="Gene3D" id="2.102.10.10">
    <property type="entry name" value="Rieske [2Fe-2S] iron-sulphur domain"/>
    <property type="match status" value="1"/>
</dbReference>
<dbReference type="AlphaFoldDB" id="D1YVI5"/>
<comment type="cofactor">
    <cofactor evidence="5">
        <name>[2Fe-2S] cluster</name>
        <dbReference type="ChEBI" id="CHEBI:190135"/>
    </cofactor>
</comment>
<evidence type="ECO:0000256" key="4">
    <source>
        <dbReference type="ARBA" id="ARBA00023014"/>
    </source>
</evidence>
<evidence type="ECO:0000259" key="6">
    <source>
        <dbReference type="PROSITE" id="PS51296"/>
    </source>
</evidence>
<proteinExistence type="predicted"/>
<dbReference type="PANTHER" id="PTHR21496:SF0">
    <property type="entry name" value="RIESKE DOMAIN-CONTAINING PROTEIN"/>
    <property type="match status" value="1"/>
</dbReference>
<evidence type="ECO:0000256" key="1">
    <source>
        <dbReference type="ARBA" id="ARBA00022714"/>
    </source>
</evidence>
<dbReference type="GO" id="GO:0046872">
    <property type="term" value="F:metal ion binding"/>
    <property type="evidence" value="ECO:0007669"/>
    <property type="project" value="UniProtKB-KW"/>
</dbReference>
<evidence type="ECO:0000313" key="7">
    <source>
        <dbReference type="EMBL" id="BAI60457.1"/>
    </source>
</evidence>
<keyword evidence="3" id="KW-0408">Iron</keyword>
<evidence type="ECO:0000313" key="8">
    <source>
        <dbReference type="Proteomes" id="UP000001882"/>
    </source>
</evidence>
<name>D1YVI5_METPS</name>
<dbReference type="InterPro" id="IPR036922">
    <property type="entry name" value="Rieske_2Fe-2S_sf"/>
</dbReference>
<reference evidence="7 8" key="2">
    <citation type="journal article" date="2008" name="Int. J. Syst. Evol. Microbiol.">
        <title>Methanocella paludicola gen. nov., sp. nov., a methane-producing archaeon, the first isolate of the lineage 'Rice Cluster I', and proposal of the new archaeal order Methanocellales ord. nov.</title>
        <authorList>
            <person name="Sakai S."/>
            <person name="Imachi H."/>
            <person name="Hanada S."/>
            <person name="Ohashi A."/>
            <person name="Harada H."/>
            <person name="Kamagata Y."/>
        </authorList>
    </citation>
    <scope>NUCLEOTIDE SEQUENCE [LARGE SCALE GENOMIC DNA]</scope>
    <source>
        <strain evidence="8">DSM 17711 / JCM 13418 / NBRC 101707 / SANAE</strain>
    </source>
</reference>
<gene>
    <name evidence="7" type="ordered locus">MCP_0385</name>
</gene>
<dbReference type="OrthoDB" id="6837at2157"/>
<dbReference type="eggNOG" id="arCOG02852">
    <property type="taxonomic scope" value="Archaea"/>
</dbReference>
<keyword evidence="8" id="KW-1185">Reference proteome</keyword>
<accession>D1YVI5</accession>
<sequence length="103" mass="11253">MAEFTKLVRKNDVTPGKMKSVYVSAVSANITVANIDGKYYAFKDECPHMGVRLSNGSIENGIITCPEHSSKFDVTTGKPLSTQNDPLVTYEVKIEGDDVLVKV</sequence>
<keyword evidence="2" id="KW-0479">Metal-binding</keyword>